<proteinExistence type="predicted"/>
<dbReference type="EMBL" id="KZ825118">
    <property type="protein sequence ID" value="PYI21311.1"/>
    <property type="molecule type" value="Genomic_DNA"/>
</dbReference>
<evidence type="ECO:0000313" key="3">
    <source>
        <dbReference type="Proteomes" id="UP000249829"/>
    </source>
</evidence>
<protein>
    <recommendedName>
        <fullName evidence="4">Secreted protein</fullName>
    </recommendedName>
</protein>
<dbReference type="Proteomes" id="UP000249829">
    <property type="component" value="Unassembled WGS sequence"/>
</dbReference>
<gene>
    <name evidence="2" type="ORF">BO99DRAFT_83422</name>
</gene>
<feature type="chain" id="PRO_5016139326" description="Secreted protein" evidence="1">
    <location>
        <begin position="17"/>
        <end position="95"/>
    </location>
</feature>
<sequence length="95" mass="10705">MTLMIMVVFAFRPAYACGFAALQRWCRANSKICSLGKRLFTLLLLLGISRAKTTTWLFQLVFYMLYFASSRRLCSAGCGVSTYAFFESSINGRST</sequence>
<keyword evidence="3" id="KW-1185">Reference proteome</keyword>
<evidence type="ECO:0008006" key="4">
    <source>
        <dbReference type="Google" id="ProtNLM"/>
    </source>
</evidence>
<reference evidence="2 3" key="1">
    <citation type="submission" date="2018-02" db="EMBL/GenBank/DDBJ databases">
        <title>The genomes of Aspergillus section Nigri reveals drivers in fungal speciation.</title>
        <authorList>
            <consortium name="DOE Joint Genome Institute"/>
            <person name="Vesth T.C."/>
            <person name="Nybo J."/>
            <person name="Theobald S."/>
            <person name="Brandl J."/>
            <person name="Frisvad J.C."/>
            <person name="Nielsen K.F."/>
            <person name="Lyhne E.K."/>
            <person name="Kogle M.E."/>
            <person name="Kuo A."/>
            <person name="Riley R."/>
            <person name="Clum A."/>
            <person name="Nolan M."/>
            <person name="Lipzen A."/>
            <person name="Salamov A."/>
            <person name="Henrissat B."/>
            <person name="Wiebenga A."/>
            <person name="De vries R.P."/>
            <person name="Grigoriev I.V."/>
            <person name="Mortensen U.H."/>
            <person name="Andersen M.R."/>
            <person name="Baker S.E."/>
        </authorList>
    </citation>
    <scope>NUCLEOTIDE SEQUENCE [LARGE SCALE GENOMIC DNA]</scope>
    <source>
        <strain evidence="2 3">CBS 115571</strain>
    </source>
</reference>
<feature type="signal peptide" evidence="1">
    <location>
        <begin position="1"/>
        <end position="16"/>
    </location>
</feature>
<keyword evidence="1" id="KW-0732">Signal</keyword>
<evidence type="ECO:0000313" key="2">
    <source>
        <dbReference type="EMBL" id="PYI21311.1"/>
    </source>
</evidence>
<accession>A0A2V5HCC5</accession>
<name>A0A2V5HCC5_ASPV1</name>
<evidence type="ECO:0000256" key="1">
    <source>
        <dbReference type="SAM" id="SignalP"/>
    </source>
</evidence>
<organism evidence="2 3">
    <name type="scientific">Aspergillus violaceofuscus (strain CBS 115571)</name>
    <dbReference type="NCBI Taxonomy" id="1450538"/>
    <lineage>
        <taxon>Eukaryota</taxon>
        <taxon>Fungi</taxon>
        <taxon>Dikarya</taxon>
        <taxon>Ascomycota</taxon>
        <taxon>Pezizomycotina</taxon>
        <taxon>Eurotiomycetes</taxon>
        <taxon>Eurotiomycetidae</taxon>
        <taxon>Eurotiales</taxon>
        <taxon>Aspergillaceae</taxon>
        <taxon>Aspergillus</taxon>
    </lineage>
</organism>
<dbReference type="AlphaFoldDB" id="A0A2V5HCC5"/>